<keyword evidence="3" id="KW-0812">Transmembrane</keyword>
<organism evidence="5 6">
    <name type="scientific">Carpediemonas membranifera</name>
    <dbReference type="NCBI Taxonomy" id="201153"/>
    <lineage>
        <taxon>Eukaryota</taxon>
        <taxon>Metamonada</taxon>
        <taxon>Carpediemonas-like organisms</taxon>
        <taxon>Carpediemonas</taxon>
    </lineage>
</organism>
<dbReference type="Proteomes" id="UP000717585">
    <property type="component" value="Unassembled WGS sequence"/>
</dbReference>
<protein>
    <submittedName>
        <fullName evidence="5">SNARE domain</fullName>
    </submittedName>
</protein>
<dbReference type="GO" id="GO:0012505">
    <property type="term" value="C:endomembrane system"/>
    <property type="evidence" value="ECO:0007669"/>
    <property type="project" value="TreeGrafter"/>
</dbReference>
<evidence type="ECO:0000256" key="3">
    <source>
        <dbReference type="SAM" id="Phobius"/>
    </source>
</evidence>
<dbReference type="GO" id="GO:0031201">
    <property type="term" value="C:SNARE complex"/>
    <property type="evidence" value="ECO:0007669"/>
    <property type="project" value="TreeGrafter"/>
</dbReference>
<accession>A0A8J6E2C2</accession>
<dbReference type="GO" id="GO:0000149">
    <property type="term" value="F:SNARE binding"/>
    <property type="evidence" value="ECO:0007669"/>
    <property type="project" value="TreeGrafter"/>
</dbReference>
<feature type="transmembrane region" description="Helical" evidence="3">
    <location>
        <begin position="251"/>
        <end position="275"/>
    </location>
</feature>
<comment type="similarity">
    <text evidence="1">Belongs to the syntaxin family.</text>
</comment>
<dbReference type="EMBL" id="JAHDYR010000002">
    <property type="protein sequence ID" value="KAG9397434.1"/>
    <property type="molecule type" value="Genomic_DNA"/>
</dbReference>
<dbReference type="GO" id="GO:0006906">
    <property type="term" value="P:vesicle fusion"/>
    <property type="evidence" value="ECO:0007669"/>
    <property type="project" value="TreeGrafter"/>
</dbReference>
<dbReference type="Pfam" id="PF05739">
    <property type="entry name" value="SNARE"/>
    <property type="match status" value="1"/>
</dbReference>
<feature type="domain" description="T-SNARE coiled-coil homology" evidence="4">
    <location>
        <begin position="178"/>
        <end position="240"/>
    </location>
</feature>
<gene>
    <name evidence="5" type="ORF">J8273_0929</name>
</gene>
<keyword evidence="3" id="KW-0472">Membrane</keyword>
<comment type="caution">
    <text evidence="5">The sequence shown here is derived from an EMBL/GenBank/DDBJ whole genome shotgun (WGS) entry which is preliminary data.</text>
</comment>
<dbReference type="AlphaFoldDB" id="A0A8J6E2C2"/>
<evidence type="ECO:0000259" key="4">
    <source>
        <dbReference type="PROSITE" id="PS50192"/>
    </source>
</evidence>
<reference evidence="5" key="1">
    <citation type="submission" date="2021-05" db="EMBL/GenBank/DDBJ databases">
        <title>A free-living protist that lacks canonical eukaryotic 1 DNA replication and segregation systems.</title>
        <authorList>
            <person name="Salas-Leiva D.E."/>
            <person name="Tromer E.C."/>
            <person name="Curtis B.A."/>
            <person name="Jerlstrom-Hultqvist J."/>
            <person name="Kolisko M."/>
            <person name="Yi Z."/>
            <person name="Salas-Leiva J.S."/>
            <person name="Gallot-Lavallee L."/>
            <person name="Kops G.J.P.L."/>
            <person name="Archibald J.M."/>
            <person name="Simpson A.G.B."/>
            <person name="Roger A.J."/>
        </authorList>
    </citation>
    <scope>NUCLEOTIDE SEQUENCE</scope>
    <source>
        <strain evidence="5">BICM</strain>
    </source>
</reference>
<feature type="region of interest" description="Disordered" evidence="2">
    <location>
        <begin position="1"/>
        <end position="28"/>
    </location>
</feature>
<dbReference type="GO" id="GO:0005484">
    <property type="term" value="F:SNAP receptor activity"/>
    <property type="evidence" value="ECO:0007669"/>
    <property type="project" value="TreeGrafter"/>
</dbReference>
<dbReference type="InterPro" id="IPR000727">
    <property type="entry name" value="T_SNARE_dom"/>
</dbReference>
<dbReference type="GO" id="GO:0048278">
    <property type="term" value="P:vesicle docking"/>
    <property type="evidence" value="ECO:0007669"/>
    <property type="project" value="TreeGrafter"/>
</dbReference>
<dbReference type="SUPFAM" id="SSF47661">
    <property type="entry name" value="t-snare proteins"/>
    <property type="match status" value="1"/>
</dbReference>
<dbReference type="Gene3D" id="1.20.5.110">
    <property type="match status" value="1"/>
</dbReference>
<dbReference type="GO" id="GO:0006886">
    <property type="term" value="P:intracellular protein transport"/>
    <property type="evidence" value="ECO:0007669"/>
    <property type="project" value="TreeGrafter"/>
</dbReference>
<proteinExistence type="inferred from homology"/>
<dbReference type="SMART" id="SM00397">
    <property type="entry name" value="t_SNARE"/>
    <property type="match status" value="1"/>
</dbReference>
<evidence type="ECO:0000256" key="1">
    <source>
        <dbReference type="ARBA" id="ARBA00009063"/>
    </source>
</evidence>
<dbReference type="PROSITE" id="PS50192">
    <property type="entry name" value="T_SNARE"/>
    <property type="match status" value="1"/>
</dbReference>
<evidence type="ECO:0000256" key="2">
    <source>
        <dbReference type="SAM" id="MobiDB-lite"/>
    </source>
</evidence>
<name>A0A8J6E2C2_9EUKA</name>
<keyword evidence="3" id="KW-1133">Transmembrane helix</keyword>
<feature type="compositionally biased region" description="Polar residues" evidence="2">
    <location>
        <begin position="1"/>
        <end position="20"/>
    </location>
</feature>
<dbReference type="OrthoDB" id="364348at2759"/>
<keyword evidence="6" id="KW-1185">Reference proteome</keyword>
<evidence type="ECO:0000313" key="5">
    <source>
        <dbReference type="EMBL" id="KAG9397434.1"/>
    </source>
</evidence>
<dbReference type="PANTHER" id="PTHR19957">
    <property type="entry name" value="SYNTAXIN"/>
    <property type="match status" value="1"/>
</dbReference>
<sequence length="287" mass="31730">MSSSFLSTGASAQSYQTVTPPSGKKPIKKGLPARFEALQKEISKSIVTIQRNATSISQNAEYATDSVTEDGIKSNIALIKKVTGSLEQMKEMLRGEADMEVYNLMNIAYERMMKTLQDTIKRNDKSMEVAASIAQRKRARAATQLSPASDATLERRGLLDEEREQVFEAVELDIDHHENILQEYRAGIRQIESDIHDIGEQMIDLAQGIDEQGQLIDDLVDNVAVAETHVDKGLTALEKAKRLQKKAGKKALILLLVMMCSVLILVAVALVLLFMSGGGAVLFHFFY</sequence>
<evidence type="ECO:0000313" key="6">
    <source>
        <dbReference type="Proteomes" id="UP000717585"/>
    </source>
</evidence>
<dbReference type="InterPro" id="IPR045242">
    <property type="entry name" value="Syntaxin"/>
</dbReference>
<dbReference type="InterPro" id="IPR010989">
    <property type="entry name" value="SNARE"/>
</dbReference>